<evidence type="ECO:0000256" key="1">
    <source>
        <dbReference type="ARBA" id="ARBA00004123"/>
    </source>
</evidence>
<evidence type="ECO:0000256" key="8">
    <source>
        <dbReference type="ARBA" id="ARBA00023170"/>
    </source>
</evidence>
<dbReference type="FunFam" id="3.30.50.10:FF:000058">
    <property type="entry name" value="Nuclear Hormone Receptor family"/>
    <property type="match status" value="1"/>
</dbReference>
<dbReference type="SUPFAM" id="SSF48508">
    <property type="entry name" value="Nuclear receptor ligand-binding domain"/>
    <property type="match status" value="1"/>
</dbReference>
<evidence type="ECO:0000256" key="4">
    <source>
        <dbReference type="ARBA" id="ARBA00022833"/>
    </source>
</evidence>
<feature type="compositionally biased region" description="Basic and acidic residues" evidence="11">
    <location>
        <begin position="221"/>
        <end position="239"/>
    </location>
</feature>
<evidence type="ECO:0000256" key="5">
    <source>
        <dbReference type="ARBA" id="ARBA00023015"/>
    </source>
</evidence>
<dbReference type="CDD" id="cd07164">
    <property type="entry name" value="NR_DBD_PNR_like_1"/>
    <property type="match status" value="1"/>
</dbReference>
<protein>
    <recommendedName>
        <fullName evidence="16">Nuclear receptor domain-containing protein</fullName>
    </recommendedName>
</protein>
<dbReference type="GO" id="GO:0008270">
    <property type="term" value="F:zinc ion binding"/>
    <property type="evidence" value="ECO:0007669"/>
    <property type="project" value="UniProtKB-KW"/>
</dbReference>
<dbReference type="AlphaFoldDB" id="A0A9P0XJ53"/>
<proteinExistence type="inferred from homology"/>
<dbReference type="Gene3D" id="3.30.50.10">
    <property type="entry name" value="Erythroid Transcription Factor GATA-1, subunit A"/>
    <property type="match status" value="1"/>
</dbReference>
<evidence type="ECO:0000259" key="12">
    <source>
        <dbReference type="PROSITE" id="PS51030"/>
    </source>
</evidence>
<dbReference type="GO" id="GO:0005634">
    <property type="term" value="C:nucleus"/>
    <property type="evidence" value="ECO:0007669"/>
    <property type="project" value="UniProtKB-SubCell"/>
</dbReference>
<dbReference type="Gene3D" id="1.10.565.10">
    <property type="entry name" value="Retinoid X Receptor"/>
    <property type="match status" value="1"/>
</dbReference>
<keyword evidence="6 10" id="KW-0238">DNA-binding</keyword>
<keyword evidence="4 10" id="KW-0862">Zinc</keyword>
<accession>A0A9P0XJ53</accession>
<evidence type="ECO:0000256" key="7">
    <source>
        <dbReference type="ARBA" id="ARBA00023163"/>
    </source>
</evidence>
<keyword evidence="8 10" id="KW-0675">Receptor</keyword>
<feature type="region of interest" description="Disordered" evidence="11">
    <location>
        <begin position="221"/>
        <end position="273"/>
    </location>
</feature>
<evidence type="ECO:0000256" key="6">
    <source>
        <dbReference type="ARBA" id="ARBA00023125"/>
    </source>
</evidence>
<evidence type="ECO:0008006" key="16">
    <source>
        <dbReference type="Google" id="ProtNLM"/>
    </source>
</evidence>
<dbReference type="GO" id="GO:0043565">
    <property type="term" value="F:sequence-specific DNA binding"/>
    <property type="evidence" value="ECO:0007669"/>
    <property type="project" value="InterPro"/>
</dbReference>
<dbReference type="PROSITE" id="PS00031">
    <property type="entry name" value="NUCLEAR_REC_DBD_1"/>
    <property type="match status" value="1"/>
</dbReference>
<dbReference type="PROSITE" id="PS51030">
    <property type="entry name" value="NUCLEAR_REC_DBD_2"/>
    <property type="match status" value="1"/>
</dbReference>
<name>A0A9P0XJ53_PIEBR</name>
<evidence type="ECO:0000256" key="9">
    <source>
        <dbReference type="ARBA" id="ARBA00023242"/>
    </source>
</evidence>
<keyword evidence="5 10" id="KW-0805">Transcription regulation</keyword>
<evidence type="ECO:0000256" key="10">
    <source>
        <dbReference type="RuleBase" id="RU004334"/>
    </source>
</evidence>
<organism evidence="14 15">
    <name type="scientific">Pieris brassicae</name>
    <name type="common">White butterfly</name>
    <name type="synonym">Large white butterfly</name>
    <dbReference type="NCBI Taxonomy" id="7116"/>
    <lineage>
        <taxon>Eukaryota</taxon>
        <taxon>Metazoa</taxon>
        <taxon>Ecdysozoa</taxon>
        <taxon>Arthropoda</taxon>
        <taxon>Hexapoda</taxon>
        <taxon>Insecta</taxon>
        <taxon>Pterygota</taxon>
        <taxon>Neoptera</taxon>
        <taxon>Endopterygota</taxon>
        <taxon>Lepidoptera</taxon>
        <taxon>Glossata</taxon>
        <taxon>Ditrysia</taxon>
        <taxon>Papilionoidea</taxon>
        <taxon>Pieridae</taxon>
        <taxon>Pierinae</taxon>
        <taxon>Pieris</taxon>
    </lineage>
</organism>
<gene>
    <name evidence="14" type="ORF">PIBRA_LOCUS13986</name>
</gene>
<feature type="domain" description="NR LBD" evidence="13">
    <location>
        <begin position="272"/>
        <end position="482"/>
    </location>
</feature>
<comment type="caution">
    <text evidence="14">The sequence shown here is derived from an EMBL/GenBank/DDBJ whole genome shotgun (WGS) entry which is preliminary data.</text>
</comment>
<keyword evidence="2 10" id="KW-0479">Metal-binding</keyword>
<keyword evidence="3 10" id="KW-0863">Zinc-finger</keyword>
<reference evidence="14" key="1">
    <citation type="submission" date="2022-05" db="EMBL/GenBank/DDBJ databases">
        <authorList>
            <person name="Okamura Y."/>
        </authorList>
    </citation>
    <scope>NUCLEOTIDE SEQUENCE</scope>
</reference>
<dbReference type="SMART" id="SM00399">
    <property type="entry name" value="ZnF_C4"/>
    <property type="match status" value="1"/>
</dbReference>
<evidence type="ECO:0000259" key="13">
    <source>
        <dbReference type="PROSITE" id="PS51843"/>
    </source>
</evidence>
<dbReference type="PANTHER" id="PTHR24083">
    <property type="entry name" value="NUCLEAR HORMONE RECEPTOR"/>
    <property type="match status" value="1"/>
</dbReference>
<evidence type="ECO:0000256" key="11">
    <source>
        <dbReference type="SAM" id="MobiDB-lite"/>
    </source>
</evidence>
<comment type="similarity">
    <text evidence="10">Belongs to the nuclear hormone receptor family.</text>
</comment>
<dbReference type="GO" id="GO:0003700">
    <property type="term" value="F:DNA-binding transcription factor activity"/>
    <property type="evidence" value="ECO:0007669"/>
    <property type="project" value="InterPro"/>
</dbReference>
<dbReference type="SUPFAM" id="SSF57716">
    <property type="entry name" value="Glucocorticoid receptor-like (DNA-binding domain)"/>
    <property type="match status" value="1"/>
</dbReference>
<dbReference type="SMART" id="SM00430">
    <property type="entry name" value="HOLI"/>
    <property type="match status" value="1"/>
</dbReference>
<keyword evidence="9 10" id="KW-0539">Nucleus</keyword>
<evidence type="ECO:0000313" key="15">
    <source>
        <dbReference type="Proteomes" id="UP001152562"/>
    </source>
</evidence>
<evidence type="ECO:0000256" key="2">
    <source>
        <dbReference type="ARBA" id="ARBA00022723"/>
    </source>
</evidence>
<dbReference type="InterPro" id="IPR035500">
    <property type="entry name" value="NHR-like_dom_sf"/>
</dbReference>
<dbReference type="InterPro" id="IPR050274">
    <property type="entry name" value="Nuclear_hormone_rcpt_NR2"/>
</dbReference>
<dbReference type="PROSITE" id="PS51843">
    <property type="entry name" value="NR_LBD"/>
    <property type="match status" value="1"/>
</dbReference>
<dbReference type="PRINTS" id="PR00398">
    <property type="entry name" value="STRDHORMONER"/>
</dbReference>
<sequence length="484" mass="55449">MESKPEILCRVCGDKASGKHYGVPSCDGCRGFFKRSIRRNLDYVCKETGRCVVDVNRRNQCQACRFSKCLRVNMKKDAVQHERAPRPITDQQHQTLQKLGYGFSRQTLSSSTLASPYPHFPYTLPERRMQFLHSFQDFSKLDGLPDVPLTSLVTPPLTPVSPFKLPIFPETFHYSVSHPGYLSNNIFYPPAMTECLHTLESMQKSPLGTFYNKSDKTDLKTDKIKEDEVSSSEEARKNELNPISEGNQQNTAQNFERQDKGHNDQKVDTDKKLITDEKTVRQAESTVKSFATYGPICSFDINTEDMYAPAAELLVATIKWLHSISPFRQMSFKEQTCLLLCNWKELFILTAAQYSFSFDEDHISPTMLAKRSNIKEEIKKITFLLKKIMRSRLDKLDYDCLKSALLFRADCSIPNAELLQEQALTHLQKHCLSKDSCRLGKLMILLPNICLLANENFLEYLLFSSTTISDIQTMLIRIFTYTAI</sequence>
<dbReference type="PRINTS" id="PR00047">
    <property type="entry name" value="STROIDFINGER"/>
</dbReference>
<dbReference type="InterPro" id="IPR000536">
    <property type="entry name" value="Nucl_hrmn_rcpt_lig-bd"/>
</dbReference>
<feature type="compositionally biased region" description="Polar residues" evidence="11">
    <location>
        <begin position="244"/>
        <end position="255"/>
    </location>
</feature>
<feature type="compositionally biased region" description="Basic and acidic residues" evidence="11">
    <location>
        <begin position="256"/>
        <end position="273"/>
    </location>
</feature>
<evidence type="ECO:0000313" key="14">
    <source>
        <dbReference type="EMBL" id="CAH4038425.1"/>
    </source>
</evidence>
<dbReference type="Pfam" id="PF00104">
    <property type="entry name" value="Hormone_recep"/>
    <property type="match status" value="1"/>
</dbReference>
<dbReference type="Proteomes" id="UP001152562">
    <property type="component" value="Unassembled WGS sequence"/>
</dbReference>
<evidence type="ECO:0000256" key="3">
    <source>
        <dbReference type="ARBA" id="ARBA00022771"/>
    </source>
</evidence>
<dbReference type="InterPro" id="IPR001628">
    <property type="entry name" value="Znf_hrmn_rcpt"/>
</dbReference>
<feature type="domain" description="Nuclear receptor" evidence="12">
    <location>
        <begin position="6"/>
        <end position="81"/>
    </location>
</feature>
<dbReference type="EMBL" id="CALOZG010000087">
    <property type="protein sequence ID" value="CAH4038425.1"/>
    <property type="molecule type" value="Genomic_DNA"/>
</dbReference>
<dbReference type="InterPro" id="IPR013088">
    <property type="entry name" value="Znf_NHR/GATA"/>
</dbReference>
<dbReference type="InterPro" id="IPR001723">
    <property type="entry name" value="Nuclear_hrmn_rcpt"/>
</dbReference>
<keyword evidence="7 10" id="KW-0804">Transcription</keyword>
<keyword evidence="15" id="KW-1185">Reference proteome</keyword>
<dbReference type="Pfam" id="PF00105">
    <property type="entry name" value="zf-C4"/>
    <property type="match status" value="1"/>
</dbReference>
<comment type="subcellular location">
    <subcellularLocation>
        <location evidence="1 10">Nucleus</location>
    </subcellularLocation>
</comment>